<dbReference type="GO" id="GO:0009253">
    <property type="term" value="P:peptidoglycan catabolic process"/>
    <property type="evidence" value="ECO:0007669"/>
    <property type="project" value="InterPro"/>
</dbReference>
<accession>A0A6J5ZKH1</accession>
<comment type="catalytic activity">
    <reaction evidence="1">
        <text>Hydrolyzes the link between N-acetylmuramoyl residues and L-amino acid residues in certain cell-wall glycopeptides.</text>
        <dbReference type="EC" id="3.5.1.28"/>
    </reaction>
</comment>
<sequence length="200" mass="22557">MAAGGNAAAAERPPIAWNAIPYPTKRKREMAAYSKRHYGFSRYGLHNPKVIVEHLTESSTYGPIWTMFSQDVADSELHELPGVCSHFVIDQNGKIHQLVPLRLMCRHTVGLNWTAIGIEHVGYKPSDVLGRSKVRQASLRLTNWLRCRSGIAIKNVIGHNESLKSPYHHERVKRLRGQTHDDFPTSSMGSYRAALRKMSC</sequence>
<proteinExistence type="predicted"/>
<evidence type="ECO:0000256" key="4">
    <source>
        <dbReference type="ARBA" id="ARBA00023316"/>
    </source>
</evidence>
<dbReference type="SMART" id="SM00644">
    <property type="entry name" value="Ami_2"/>
    <property type="match status" value="1"/>
</dbReference>
<feature type="domain" description="N-acetylmuramoyl-L-alanine amidase" evidence="5">
    <location>
        <begin position="37"/>
        <end position="167"/>
    </location>
</feature>
<dbReference type="PANTHER" id="PTHR30417:SF1">
    <property type="entry name" value="N-ACETYLMURAMOYL-L-ALANINE AMIDASE AMID"/>
    <property type="match status" value="1"/>
</dbReference>
<dbReference type="EMBL" id="CAESAN010000052">
    <property type="protein sequence ID" value="CAB4342935.1"/>
    <property type="molecule type" value="Genomic_DNA"/>
</dbReference>
<dbReference type="SUPFAM" id="SSF55846">
    <property type="entry name" value="N-acetylmuramoyl-L-alanine amidase-like"/>
    <property type="match status" value="1"/>
</dbReference>
<dbReference type="InterPro" id="IPR002502">
    <property type="entry name" value="Amidase_domain"/>
</dbReference>
<dbReference type="InterPro" id="IPR051206">
    <property type="entry name" value="NAMLAA_amidase_2"/>
</dbReference>
<dbReference type="CDD" id="cd06583">
    <property type="entry name" value="PGRP"/>
    <property type="match status" value="1"/>
</dbReference>
<evidence type="ECO:0000256" key="2">
    <source>
        <dbReference type="ARBA" id="ARBA00011901"/>
    </source>
</evidence>
<name>A0A6J5ZKH1_9ZZZZ</name>
<dbReference type="GO" id="GO:0008745">
    <property type="term" value="F:N-acetylmuramoyl-L-alanine amidase activity"/>
    <property type="evidence" value="ECO:0007669"/>
    <property type="project" value="UniProtKB-EC"/>
</dbReference>
<evidence type="ECO:0000259" key="5">
    <source>
        <dbReference type="SMART" id="SM00644"/>
    </source>
</evidence>
<dbReference type="Pfam" id="PF01510">
    <property type="entry name" value="Amidase_2"/>
    <property type="match status" value="1"/>
</dbReference>
<dbReference type="EC" id="3.5.1.28" evidence="2"/>
<evidence type="ECO:0000313" key="6">
    <source>
        <dbReference type="EMBL" id="CAB4342935.1"/>
    </source>
</evidence>
<dbReference type="AlphaFoldDB" id="A0A6J5ZKH1"/>
<dbReference type="InterPro" id="IPR036505">
    <property type="entry name" value="Amidase/PGRP_sf"/>
</dbReference>
<dbReference type="GO" id="GO:0071555">
    <property type="term" value="P:cell wall organization"/>
    <property type="evidence" value="ECO:0007669"/>
    <property type="project" value="UniProtKB-KW"/>
</dbReference>
<evidence type="ECO:0000256" key="1">
    <source>
        <dbReference type="ARBA" id="ARBA00001561"/>
    </source>
</evidence>
<evidence type="ECO:0000256" key="3">
    <source>
        <dbReference type="ARBA" id="ARBA00022801"/>
    </source>
</evidence>
<keyword evidence="4" id="KW-0961">Cell wall biogenesis/degradation</keyword>
<dbReference type="PANTHER" id="PTHR30417">
    <property type="entry name" value="N-ACETYLMURAMOYL-L-ALANINE AMIDASE AMID"/>
    <property type="match status" value="1"/>
</dbReference>
<dbReference type="GO" id="GO:0009254">
    <property type="term" value="P:peptidoglycan turnover"/>
    <property type="evidence" value="ECO:0007669"/>
    <property type="project" value="TreeGrafter"/>
</dbReference>
<protein>
    <recommendedName>
        <fullName evidence="2">N-acetylmuramoyl-L-alanine amidase</fullName>
        <ecNumber evidence="2">3.5.1.28</ecNumber>
    </recommendedName>
</protein>
<reference evidence="6" key="1">
    <citation type="submission" date="2020-05" db="EMBL/GenBank/DDBJ databases">
        <authorList>
            <person name="Chiriac C."/>
            <person name="Salcher M."/>
            <person name="Ghai R."/>
            <person name="Kavagutti S V."/>
        </authorList>
    </citation>
    <scope>NUCLEOTIDE SEQUENCE</scope>
</reference>
<organism evidence="6">
    <name type="scientific">freshwater metagenome</name>
    <dbReference type="NCBI Taxonomy" id="449393"/>
    <lineage>
        <taxon>unclassified sequences</taxon>
        <taxon>metagenomes</taxon>
        <taxon>ecological metagenomes</taxon>
    </lineage>
</organism>
<dbReference type="Gene3D" id="3.40.80.10">
    <property type="entry name" value="Peptidoglycan recognition protein-like"/>
    <property type="match status" value="1"/>
</dbReference>
<gene>
    <name evidence="6" type="ORF">UFOPK3547_00747</name>
</gene>
<keyword evidence="3" id="KW-0378">Hydrolase</keyword>